<dbReference type="PANTHER" id="PTHR12109:SF3">
    <property type="entry name" value="RING FINGER PROTEIN 141"/>
    <property type="match status" value="1"/>
</dbReference>
<organism evidence="7 8">
    <name type="scientific">Ceutorhynchus assimilis</name>
    <name type="common">cabbage seed weevil</name>
    <dbReference type="NCBI Taxonomy" id="467358"/>
    <lineage>
        <taxon>Eukaryota</taxon>
        <taxon>Metazoa</taxon>
        <taxon>Ecdysozoa</taxon>
        <taxon>Arthropoda</taxon>
        <taxon>Hexapoda</taxon>
        <taxon>Insecta</taxon>
        <taxon>Pterygota</taxon>
        <taxon>Neoptera</taxon>
        <taxon>Endopterygota</taxon>
        <taxon>Coleoptera</taxon>
        <taxon>Polyphaga</taxon>
        <taxon>Cucujiformia</taxon>
        <taxon>Curculionidae</taxon>
        <taxon>Ceutorhynchinae</taxon>
        <taxon>Ceutorhynchus</taxon>
    </lineage>
</organism>
<dbReference type="InterPro" id="IPR013083">
    <property type="entry name" value="Znf_RING/FYVE/PHD"/>
</dbReference>
<dbReference type="Pfam" id="PF13639">
    <property type="entry name" value="zf-RING_2"/>
    <property type="match status" value="1"/>
</dbReference>
<proteinExistence type="predicted"/>
<keyword evidence="8" id="KW-1185">Reference proteome</keyword>
<feature type="domain" description="RING-type" evidence="6">
    <location>
        <begin position="141"/>
        <end position="178"/>
    </location>
</feature>
<protein>
    <recommendedName>
        <fullName evidence="1">RING finger protein 141</fullName>
    </recommendedName>
</protein>
<dbReference type="PROSITE" id="PS00518">
    <property type="entry name" value="ZF_RING_1"/>
    <property type="match status" value="1"/>
</dbReference>
<dbReference type="OrthoDB" id="1630758at2759"/>
<evidence type="ECO:0000256" key="5">
    <source>
        <dbReference type="PROSITE-ProRule" id="PRU00175"/>
    </source>
</evidence>
<evidence type="ECO:0000256" key="2">
    <source>
        <dbReference type="ARBA" id="ARBA00022723"/>
    </source>
</evidence>
<dbReference type="InterPro" id="IPR047126">
    <property type="entry name" value="RNF141-like"/>
</dbReference>
<dbReference type="InterPro" id="IPR001841">
    <property type="entry name" value="Znf_RING"/>
</dbReference>
<evidence type="ECO:0000259" key="6">
    <source>
        <dbReference type="PROSITE" id="PS50089"/>
    </source>
</evidence>
<dbReference type="GO" id="GO:0051865">
    <property type="term" value="P:protein autoubiquitination"/>
    <property type="evidence" value="ECO:0007669"/>
    <property type="project" value="TreeGrafter"/>
</dbReference>
<dbReference type="GO" id="GO:0008270">
    <property type="term" value="F:zinc ion binding"/>
    <property type="evidence" value="ECO:0007669"/>
    <property type="project" value="UniProtKB-KW"/>
</dbReference>
<reference evidence="7" key="1">
    <citation type="submission" date="2022-01" db="EMBL/GenBank/DDBJ databases">
        <authorList>
            <person name="King R."/>
        </authorList>
    </citation>
    <scope>NUCLEOTIDE SEQUENCE</scope>
</reference>
<evidence type="ECO:0000256" key="4">
    <source>
        <dbReference type="ARBA" id="ARBA00022833"/>
    </source>
</evidence>
<dbReference type="InterPro" id="IPR043400">
    <property type="entry name" value="RING-HC_RNF141"/>
</dbReference>
<dbReference type="CDD" id="cd16545">
    <property type="entry name" value="RING-HC_RNF141"/>
    <property type="match status" value="1"/>
</dbReference>
<evidence type="ECO:0000313" key="7">
    <source>
        <dbReference type="EMBL" id="CAG9761918.1"/>
    </source>
</evidence>
<keyword evidence="3 5" id="KW-0863">Zinc-finger</keyword>
<keyword evidence="2" id="KW-0479">Metal-binding</keyword>
<evidence type="ECO:0000256" key="1">
    <source>
        <dbReference type="ARBA" id="ARBA00022017"/>
    </source>
</evidence>
<dbReference type="GO" id="GO:0004842">
    <property type="term" value="F:ubiquitin-protein transferase activity"/>
    <property type="evidence" value="ECO:0007669"/>
    <property type="project" value="TreeGrafter"/>
</dbReference>
<dbReference type="PROSITE" id="PS50089">
    <property type="entry name" value="ZF_RING_2"/>
    <property type="match status" value="1"/>
</dbReference>
<dbReference type="EMBL" id="OU892287">
    <property type="protein sequence ID" value="CAG9761918.1"/>
    <property type="molecule type" value="Genomic_DNA"/>
</dbReference>
<keyword evidence="4" id="KW-0862">Zinc</keyword>
<evidence type="ECO:0000256" key="3">
    <source>
        <dbReference type="ARBA" id="ARBA00022771"/>
    </source>
</evidence>
<gene>
    <name evidence="7" type="ORF">CEUTPL_LOCUS2609</name>
</gene>
<dbReference type="SMART" id="SM00184">
    <property type="entry name" value="RING"/>
    <property type="match status" value="1"/>
</dbReference>
<dbReference type="InterPro" id="IPR017907">
    <property type="entry name" value="Znf_RING_CS"/>
</dbReference>
<name>A0A9N9QK44_9CUCU</name>
<dbReference type="AlphaFoldDB" id="A0A9N9QK44"/>
<dbReference type="PANTHER" id="PTHR12109">
    <property type="entry name" value="RING FINGER PROTEIN 141-RELATED"/>
    <property type="match status" value="1"/>
</dbReference>
<dbReference type="Gene3D" id="3.30.40.10">
    <property type="entry name" value="Zinc/RING finger domain, C3HC4 (zinc finger)"/>
    <property type="match status" value="1"/>
</dbReference>
<sequence>MGDVFSQVVGEEHNVNTLLTQEICNLTYNEFLTLIGELNILAKKCLDSKGYSLMFAVKKDTDSTVFWKATVQIACVKIDSNSQKVLTYRLLSLSQFLKVFKTFKCQIVAAEQSTSASTLGDLTISTMLHESLNSAEIPNECIICFERKQDVTLPCAHSYCTQCIEEWNEFNNTCPICRERLESPNDTWVISEVPNAEEISNEIRENLLELSEERHSMCNPS</sequence>
<evidence type="ECO:0000313" key="8">
    <source>
        <dbReference type="Proteomes" id="UP001152799"/>
    </source>
</evidence>
<dbReference type="SUPFAM" id="SSF57850">
    <property type="entry name" value="RING/U-box"/>
    <property type="match status" value="1"/>
</dbReference>
<dbReference type="Proteomes" id="UP001152799">
    <property type="component" value="Chromosome 11"/>
</dbReference>
<accession>A0A9N9QK44</accession>